<gene>
    <name evidence="1" type="ORF">SBF1_370010</name>
</gene>
<sequence length="40" mass="4502">MIKIIQSSIKETQRAVLNFKQRCQGLASDKVKLVIALSSR</sequence>
<reference evidence="2" key="1">
    <citation type="submission" date="2018-02" db="EMBL/GenBank/DDBJ databases">
        <authorList>
            <person name="Hausmann B."/>
        </authorList>
    </citation>
    <scope>NUCLEOTIDE SEQUENCE [LARGE SCALE GENOMIC DNA]</scope>
    <source>
        <strain evidence="2">Peat soil MAG SbF1</strain>
    </source>
</reference>
<accession>A0A2U3L4A9</accession>
<evidence type="ECO:0000313" key="2">
    <source>
        <dbReference type="Proteomes" id="UP000238916"/>
    </source>
</evidence>
<proteinExistence type="predicted"/>
<dbReference type="EMBL" id="OMOF01000301">
    <property type="protein sequence ID" value="SPF46746.1"/>
    <property type="molecule type" value="Genomic_DNA"/>
</dbReference>
<dbReference type="Proteomes" id="UP000238916">
    <property type="component" value="Unassembled WGS sequence"/>
</dbReference>
<dbReference type="AlphaFoldDB" id="A0A2U3L4A9"/>
<name>A0A2U3L4A9_9FIRM</name>
<organism evidence="1 2">
    <name type="scientific">Candidatus Desulfosporosinus infrequens</name>
    <dbReference type="NCBI Taxonomy" id="2043169"/>
    <lineage>
        <taxon>Bacteria</taxon>
        <taxon>Bacillati</taxon>
        <taxon>Bacillota</taxon>
        <taxon>Clostridia</taxon>
        <taxon>Eubacteriales</taxon>
        <taxon>Desulfitobacteriaceae</taxon>
        <taxon>Desulfosporosinus</taxon>
    </lineage>
</organism>
<protein>
    <submittedName>
        <fullName evidence="1">Uncharacterized protein</fullName>
    </submittedName>
</protein>
<evidence type="ECO:0000313" key="1">
    <source>
        <dbReference type="EMBL" id="SPF46746.1"/>
    </source>
</evidence>